<accession>A0ACB8RLG5</accession>
<gene>
    <name evidence="1" type="ORF">FA95DRAFT_1561891</name>
</gene>
<comment type="caution">
    <text evidence="1">The sequence shown here is derived from an EMBL/GenBank/DDBJ whole genome shotgun (WGS) entry which is preliminary data.</text>
</comment>
<protein>
    <submittedName>
        <fullName evidence="1">Uncharacterized protein</fullName>
    </submittedName>
</protein>
<dbReference type="EMBL" id="MU275972">
    <property type="protein sequence ID" value="KAI0044770.1"/>
    <property type="molecule type" value="Genomic_DNA"/>
</dbReference>
<evidence type="ECO:0000313" key="1">
    <source>
        <dbReference type="EMBL" id="KAI0044770.1"/>
    </source>
</evidence>
<evidence type="ECO:0000313" key="2">
    <source>
        <dbReference type="Proteomes" id="UP000814033"/>
    </source>
</evidence>
<reference evidence="1" key="2">
    <citation type="journal article" date="2022" name="New Phytol.">
        <title>Evolutionary transition to the ectomycorrhizal habit in the genomes of a hyperdiverse lineage of mushroom-forming fungi.</title>
        <authorList>
            <person name="Looney B."/>
            <person name="Miyauchi S."/>
            <person name="Morin E."/>
            <person name="Drula E."/>
            <person name="Courty P.E."/>
            <person name="Kohler A."/>
            <person name="Kuo A."/>
            <person name="LaButti K."/>
            <person name="Pangilinan J."/>
            <person name="Lipzen A."/>
            <person name="Riley R."/>
            <person name="Andreopoulos W."/>
            <person name="He G."/>
            <person name="Johnson J."/>
            <person name="Nolan M."/>
            <person name="Tritt A."/>
            <person name="Barry K.W."/>
            <person name="Grigoriev I.V."/>
            <person name="Nagy L.G."/>
            <person name="Hibbett D."/>
            <person name="Henrissat B."/>
            <person name="Matheny P.B."/>
            <person name="Labbe J."/>
            <person name="Martin F.M."/>
        </authorList>
    </citation>
    <scope>NUCLEOTIDE SEQUENCE</scope>
    <source>
        <strain evidence="1">FP105234-sp</strain>
    </source>
</reference>
<dbReference type="Proteomes" id="UP000814033">
    <property type="component" value="Unassembled WGS sequence"/>
</dbReference>
<organism evidence="1 2">
    <name type="scientific">Auriscalpium vulgare</name>
    <dbReference type="NCBI Taxonomy" id="40419"/>
    <lineage>
        <taxon>Eukaryota</taxon>
        <taxon>Fungi</taxon>
        <taxon>Dikarya</taxon>
        <taxon>Basidiomycota</taxon>
        <taxon>Agaricomycotina</taxon>
        <taxon>Agaricomycetes</taxon>
        <taxon>Russulales</taxon>
        <taxon>Auriscalpiaceae</taxon>
        <taxon>Auriscalpium</taxon>
    </lineage>
</organism>
<reference evidence="1" key="1">
    <citation type="submission" date="2021-02" db="EMBL/GenBank/DDBJ databases">
        <authorList>
            <consortium name="DOE Joint Genome Institute"/>
            <person name="Ahrendt S."/>
            <person name="Looney B.P."/>
            <person name="Miyauchi S."/>
            <person name="Morin E."/>
            <person name="Drula E."/>
            <person name="Courty P.E."/>
            <person name="Chicoki N."/>
            <person name="Fauchery L."/>
            <person name="Kohler A."/>
            <person name="Kuo A."/>
            <person name="Labutti K."/>
            <person name="Pangilinan J."/>
            <person name="Lipzen A."/>
            <person name="Riley R."/>
            <person name="Andreopoulos W."/>
            <person name="He G."/>
            <person name="Johnson J."/>
            <person name="Barry K.W."/>
            <person name="Grigoriev I.V."/>
            <person name="Nagy L."/>
            <person name="Hibbett D."/>
            <person name="Henrissat B."/>
            <person name="Matheny P.B."/>
            <person name="Labbe J."/>
            <person name="Martin F."/>
        </authorList>
    </citation>
    <scope>NUCLEOTIDE SEQUENCE</scope>
    <source>
        <strain evidence="1">FP105234-sp</strain>
    </source>
</reference>
<sequence length="83" mass="9197">MPPLCYGSPPPLSHRYFSSHCLVYRLRTRLARSAAFRRPPTPPLDASTPLSICRLAHCLIPRPISTARTACPGTYASRISLFS</sequence>
<keyword evidence="2" id="KW-1185">Reference proteome</keyword>
<proteinExistence type="predicted"/>
<name>A0ACB8RLG5_9AGAM</name>